<dbReference type="Proteomes" id="UP000317650">
    <property type="component" value="Chromosome 11"/>
</dbReference>
<feature type="domain" description="ABC1 atypical kinase-like" evidence="3">
    <location>
        <begin position="674"/>
        <end position="938"/>
    </location>
</feature>
<dbReference type="AlphaFoldDB" id="A0A4S8J2I0"/>
<evidence type="ECO:0000259" key="3">
    <source>
        <dbReference type="Pfam" id="PF03109"/>
    </source>
</evidence>
<dbReference type="PANTHER" id="PTHR45890:SF1">
    <property type="entry name" value="AARF DOMAIN CONTAINING KINASE 2"/>
    <property type="match status" value="1"/>
</dbReference>
<dbReference type="SUPFAM" id="SSF117281">
    <property type="entry name" value="Kelch motif"/>
    <property type="match status" value="2"/>
</dbReference>
<accession>A0A4S8J2I0</accession>
<dbReference type="InterPro" id="IPR006652">
    <property type="entry name" value="Kelch_1"/>
</dbReference>
<sequence>MARPGSGKQTPRKCVFLLSCVVFLAIVLLADFFWVSSSSSPSGISPPSSFSYWPTSFDLSLGLSTPKAKQLKGDSKDVKLSVRYLNATFADLPAPQIEWEEMPEAPVPRLDGAAVQINDLFYIFAGYGTIDYVHSHVDIYNFTNNTWGGRIEMPREMANSHLGMATDGRYIYAVTGQYGPQCRGPTNRNFVLDTQTKEWSELPPLPVPRYAPATQLWRGRLHVMGGSKEDRHEPGLDHWSIAVKDGKALEKEWTTEIPIPRGGPHRACVVANDQLLVIGGQEGDFMAKPGSPIYKCSRRHEVQYGDVYMLDDGNKWKQLPPIPLPNSHIEFAWVIVNNSIIVVGGTTMKHPITKKMILLGEVFRFNLDSLKWSVIGRMPYRIKTTLAAFWNGWLYFTSGQRDRGPNDPSPRKVVGSMYRTKLSLTFLSFHKIRKIGYSFLANYRTSFSATDPRLSSTNGFPFSYRMLSCYKVFCRQNNLSMLYKSEENLYKNNPLRKFSVLSARSSMTHHAQVAWQRLCVMYSYRGIASSPVSKIACATSLAVTRSHLVPSFLAFVAGEIALSKMAWADGEYFRTRDAFYTRAQDSHIFLTSFILSLLECFILFLRAFYLAILFSPIIVMAPLVDDCGPKFRKVWIHLVHSTLEKAGPALIKWGQWAATRPDLFPSDLCTELAKLHTKAPAHSFAYTRKSIEKAFGRKLSDVFENFEEEPVASGSVAQVHRASLRFRYPGQQAKRLVVAVKVRHPGVGESIRRDFMIINMVAKISKFMPTLKWLRLDESVQQFAVFMMSQVDLAREAAHLSRFIYNFRRWKDVSFPKPLYPLVHPAVLVETYEHGQSVSHYVDELDGHDRVKSALAHIGTHALLKMLLVDNFIHADMHPGNILVRVQTKHSNKGLFKSRPHVIFLDVGMTAELSGSDRVNLLDFFKAVALRDGRTAAECTLRLSKNQNCPNPKAFIEEVVRSFSFWGSAEGDSVHPAECMHQLLEQVRRHKVNIDGNVCTVMVTTLVLEGWQRKLDPDYDVMRTLQTLLFKTDWAQSLSYTIEGLMAP</sequence>
<dbReference type="Gene3D" id="2.120.10.80">
    <property type="entry name" value="Kelch-type beta propeller"/>
    <property type="match status" value="2"/>
</dbReference>
<dbReference type="InterPro" id="IPR004147">
    <property type="entry name" value="ABC1_dom"/>
</dbReference>
<keyword evidence="2" id="KW-0472">Membrane</keyword>
<evidence type="ECO:0000313" key="4">
    <source>
        <dbReference type="EMBL" id="THU55560.1"/>
    </source>
</evidence>
<dbReference type="PANTHER" id="PTHR45890">
    <property type="entry name" value="AARF DOMAIN CONTAINING KINASE 2 (PREDICTED)"/>
    <property type="match status" value="1"/>
</dbReference>
<name>A0A4S8J2I0_MUSBA</name>
<reference evidence="4 5" key="1">
    <citation type="journal article" date="2019" name="Nat. Plants">
        <title>Genome sequencing of Musa balbisiana reveals subgenome evolution and function divergence in polyploid bananas.</title>
        <authorList>
            <person name="Yao X."/>
        </authorList>
    </citation>
    <scope>NUCLEOTIDE SEQUENCE [LARGE SCALE GENOMIC DNA]</scope>
    <source>
        <strain evidence="5">cv. DH-PKW</strain>
        <tissue evidence="4">Leaves</tissue>
    </source>
</reference>
<dbReference type="InterPro" id="IPR044095">
    <property type="entry name" value="ADCK2_dom"/>
</dbReference>
<evidence type="ECO:0000256" key="2">
    <source>
        <dbReference type="SAM" id="Phobius"/>
    </source>
</evidence>
<evidence type="ECO:0000256" key="1">
    <source>
        <dbReference type="ARBA" id="ARBA00009670"/>
    </source>
</evidence>
<dbReference type="CDD" id="cd13971">
    <property type="entry name" value="ADCK2-like"/>
    <property type="match status" value="1"/>
</dbReference>
<keyword evidence="2" id="KW-1133">Transmembrane helix</keyword>
<dbReference type="SMART" id="SM00612">
    <property type="entry name" value="Kelch"/>
    <property type="match status" value="2"/>
</dbReference>
<dbReference type="SUPFAM" id="SSF56112">
    <property type="entry name" value="Protein kinase-like (PK-like)"/>
    <property type="match status" value="1"/>
</dbReference>
<feature type="transmembrane region" description="Helical" evidence="2">
    <location>
        <begin position="588"/>
        <end position="614"/>
    </location>
</feature>
<dbReference type="InterPro" id="IPR052402">
    <property type="entry name" value="ADCK_kinase"/>
</dbReference>
<dbReference type="InterPro" id="IPR011009">
    <property type="entry name" value="Kinase-like_dom_sf"/>
</dbReference>
<evidence type="ECO:0000313" key="5">
    <source>
        <dbReference type="Proteomes" id="UP000317650"/>
    </source>
</evidence>
<gene>
    <name evidence="4" type="ORF">C4D60_Mb11t07860</name>
</gene>
<dbReference type="Pfam" id="PF24681">
    <property type="entry name" value="Kelch_KLHDC2_KLHL20_DRC7"/>
    <property type="match status" value="1"/>
</dbReference>
<keyword evidence="2" id="KW-0812">Transmembrane</keyword>
<comment type="caution">
    <text evidence="4">The sequence shown here is derived from an EMBL/GenBank/DDBJ whole genome shotgun (WGS) entry which is preliminary data.</text>
</comment>
<protein>
    <recommendedName>
        <fullName evidence="3">ABC1 atypical kinase-like domain-containing protein</fullName>
    </recommendedName>
</protein>
<feature type="transmembrane region" description="Helical" evidence="2">
    <location>
        <begin position="548"/>
        <end position="567"/>
    </location>
</feature>
<dbReference type="InterPro" id="IPR015915">
    <property type="entry name" value="Kelch-typ_b-propeller"/>
</dbReference>
<dbReference type="STRING" id="52838.A0A4S8J2I0"/>
<dbReference type="Pfam" id="PF03109">
    <property type="entry name" value="ABC1"/>
    <property type="match status" value="1"/>
</dbReference>
<keyword evidence="5" id="KW-1185">Reference proteome</keyword>
<organism evidence="4 5">
    <name type="scientific">Musa balbisiana</name>
    <name type="common">Banana</name>
    <dbReference type="NCBI Taxonomy" id="52838"/>
    <lineage>
        <taxon>Eukaryota</taxon>
        <taxon>Viridiplantae</taxon>
        <taxon>Streptophyta</taxon>
        <taxon>Embryophyta</taxon>
        <taxon>Tracheophyta</taxon>
        <taxon>Spermatophyta</taxon>
        <taxon>Magnoliopsida</taxon>
        <taxon>Liliopsida</taxon>
        <taxon>Zingiberales</taxon>
        <taxon>Musaceae</taxon>
        <taxon>Musa</taxon>
    </lineage>
</organism>
<comment type="similarity">
    <text evidence="1">Belongs to the protein kinase superfamily. ADCK protein kinase family.</text>
</comment>
<dbReference type="EMBL" id="PYDT01000007">
    <property type="protein sequence ID" value="THU55560.1"/>
    <property type="molecule type" value="Genomic_DNA"/>
</dbReference>
<proteinExistence type="inferred from homology"/>